<evidence type="ECO:0000259" key="2">
    <source>
        <dbReference type="Pfam" id="PF00646"/>
    </source>
</evidence>
<protein>
    <recommendedName>
        <fullName evidence="2">F-box domain-containing protein</fullName>
    </recommendedName>
</protein>
<reference evidence="3" key="1">
    <citation type="submission" date="2023-08" db="EMBL/GenBank/DDBJ databases">
        <title>Black Yeasts Isolated from many extreme environments.</title>
        <authorList>
            <person name="Coleine C."/>
            <person name="Stajich J.E."/>
            <person name="Selbmann L."/>
        </authorList>
    </citation>
    <scope>NUCLEOTIDE SEQUENCE</scope>
    <source>
        <strain evidence="3">CCFEE 5810</strain>
    </source>
</reference>
<organism evidence="3 4">
    <name type="scientific">Elasticomyces elasticus</name>
    <dbReference type="NCBI Taxonomy" id="574655"/>
    <lineage>
        <taxon>Eukaryota</taxon>
        <taxon>Fungi</taxon>
        <taxon>Dikarya</taxon>
        <taxon>Ascomycota</taxon>
        <taxon>Pezizomycotina</taxon>
        <taxon>Dothideomycetes</taxon>
        <taxon>Dothideomycetidae</taxon>
        <taxon>Mycosphaerellales</taxon>
        <taxon>Teratosphaeriaceae</taxon>
        <taxon>Elasticomyces</taxon>
    </lineage>
</organism>
<feature type="domain" description="F-box" evidence="2">
    <location>
        <begin position="69"/>
        <end position="102"/>
    </location>
</feature>
<proteinExistence type="predicted"/>
<accession>A0AAN7VPN4</accession>
<dbReference type="CDD" id="cd09917">
    <property type="entry name" value="F-box_SF"/>
    <property type="match status" value="1"/>
</dbReference>
<evidence type="ECO:0000313" key="4">
    <source>
        <dbReference type="Proteomes" id="UP001310594"/>
    </source>
</evidence>
<evidence type="ECO:0000313" key="3">
    <source>
        <dbReference type="EMBL" id="KAK5697271.1"/>
    </source>
</evidence>
<comment type="caution">
    <text evidence="3">The sequence shown here is derived from an EMBL/GenBank/DDBJ whole genome shotgun (WGS) entry which is preliminary data.</text>
</comment>
<name>A0AAN7VPN4_9PEZI</name>
<dbReference type="InterPro" id="IPR001810">
    <property type="entry name" value="F-box_dom"/>
</dbReference>
<dbReference type="InterPro" id="IPR036047">
    <property type="entry name" value="F-box-like_dom_sf"/>
</dbReference>
<dbReference type="Pfam" id="PF00646">
    <property type="entry name" value="F-box"/>
    <property type="match status" value="1"/>
</dbReference>
<dbReference type="EMBL" id="JAVRQU010000011">
    <property type="protein sequence ID" value="KAK5697271.1"/>
    <property type="molecule type" value="Genomic_DNA"/>
</dbReference>
<evidence type="ECO:0000256" key="1">
    <source>
        <dbReference type="SAM" id="MobiDB-lite"/>
    </source>
</evidence>
<dbReference type="AlphaFoldDB" id="A0AAN7VPN4"/>
<feature type="compositionally biased region" description="Acidic residues" evidence="1">
    <location>
        <begin position="292"/>
        <end position="317"/>
    </location>
</feature>
<dbReference type="Proteomes" id="UP001310594">
    <property type="component" value="Unassembled WGS sequence"/>
</dbReference>
<dbReference type="SUPFAM" id="SSF81383">
    <property type="entry name" value="F-box domain"/>
    <property type="match status" value="1"/>
</dbReference>
<feature type="region of interest" description="Disordered" evidence="1">
    <location>
        <begin position="267"/>
        <end position="331"/>
    </location>
</feature>
<sequence length="331" mass="37384">MAPKTAEEALERYAARLAEDLLASRHLVKTYQPRLYQRRKLPITGSITHSFLEKLQRVDALAHKVFSTYELLEMILLQLPMRDLLFACGVSKTFQDIINRSEPIQQALFMKPDTTKLLDGESVAVNDLLWFDHMPKYGPWRIDGAELSGSTEVCLGHWLGVHYFRRAKPIEKCEGYGASGSWENMYLTRPVTDEVLLYLWPVGDETESAGGVSLHGAQATMGAIRDSVRRMYSETIASDQWREYMDDTATCGCYSCEKLERAKRIASGEEEAEEEVKQESQVLSEHSGDTSSESESEQEIDESCNESSDAETDEEASEQDRVGACAYEDDF</sequence>
<gene>
    <name evidence="3" type="ORF">LTR97_007407</name>
</gene>